<dbReference type="RefSeq" id="WP_062421477.1">
    <property type="nucleotide sequence ID" value="NZ_BBYA01000008.1"/>
</dbReference>
<protein>
    <recommendedName>
        <fullName evidence="1">HTH cro/C1-type domain-containing protein</fullName>
    </recommendedName>
</protein>
<evidence type="ECO:0000313" key="3">
    <source>
        <dbReference type="Proteomes" id="UP000050430"/>
    </source>
</evidence>
<dbReference type="InterPro" id="IPR010982">
    <property type="entry name" value="Lambda_DNA-bd_dom_sf"/>
</dbReference>
<name>A0A0P6X011_9CHLR</name>
<gene>
    <name evidence="2" type="ORF">ADM99_04960</name>
</gene>
<dbReference type="GO" id="GO:0003677">
    <property type="term" value="F:DNA binding"/>
    <property type="evidence" value="ECO:0007669"/>
    <property type="project" value="InterPro"/>
</dbReference>
<dbReference type="CDD" id="cd00093">
    <property type="entry name" value="HTH_XRE"/>
    <property type="match status" value="1"/>
</dbReference>
<sequence>MEAFGLWIQGLRKEIDADLRIVGQLSNLHFTTVSRIEKGLNEPSLDTAIKMATALNGNPAEFYKIASGKNPATPKNSNENQHLYPSLQDVELIEHSFDENPIPISDYITHYLNIIWKLHNKQKDNSFYSIEKSKMDSIRKEIHKETEFSSEEVFKYLLTCDSIIFEPHFKYPNKLPPQLGYEIFIDGGVLLSEEIGRYIEYILEKSDMQKVALNRDTVKKYMRINQTISKLIETTQISSLKLNDIYLLDLEIATNNEIFMMTWNAASEEVRENNRLQKNNAGRLLLTLSRFLALYDHPEPNWLEDLKSL</sequence>
<feature type="domain" description="HTH cro/C1-type" evidence="1">
    <location>
        <begin position="22"/>
        <end position="62"/>
    </location>
</feature>
<dbReference type="SMART" id="SM00530">
    <property type="entry name" value="HTH_XRE"/>
    <property type="match status" value="1"/>
</dbReference>
<evidence type="ECO:0000259" key="1">
    <source>
        <dbReference type="PROSITE" id="PS50943"/>
    </source>
</evidence>
<dbReference type="SUPFAM" id="SSF47413">
    <property type="entry name" value="lambda repressor-like DNA-binding domains"/>
    <property type="match status" value="1"/>
</dbReference>
<dbReference type="AlphaFoldDB" id="A0A0P6X011"/>
<proteinExistence type="predicted"/>
<reference evidence="2 3" key="1">
    <citation type="submission" date="2015-07" db="EMBL/GenBank/DDBJ databases">
        <title>Genome sequence of Leptolinea tardivitalis DSM 16556.</title>
        <authorList>
            <person name="Hemp J."/>
            <person name="Ward L.M."/>
            <person name="Pace L.A."/>
            <person name="Fischer W.W."/>
        </authorList>
    </citation>
    <scope>NUCLEOTIDE SEQUENCE [LARGE SCALE GENOMIC DNA]</scope>
    <source>
        <strain evidence="2 3">YMTK-2</strain>
    </source>
</reference>
<evidence type="ECO:0000313" key="2">
    <source>
        <dbReference type="EMBL" id="KPL72488.1"/>
    </source>
</evidence>
<comment type="caution">
    <text evidence="2">The sequence shown here is derived from an EMBL/GenBank/DDBJ whole genome shotgun (WGS) entry which is preliminary data.</text>
</comment>
<dbReference type="EMBL" id="LGCK01000007">
    <property type="protein sequence ID" value="KPL72488.1"/>
    <property type="molecule type" value="Genomic_DNA"/>
</dbReference>
<dbReference type="InterPro" id="IPR001387">
    <property type="entry name" value="Cro/C1-type_HTH"/>
</dbReference>
<keyword evidence="3" id="KW-1185">Reference proteome</keyword>
<dbReference type="Pfam" id="PF01381">
    <property type="entry name" value="HTH_3"/>
    <property type="match status" value="1"/>
</dbReference>
<dbReference type="Gene3D" id="1.10.260.40">
    <property type="entry name" value="lambda repressor-like DNA-binding domains"/>
    <property type="match status" value="1"/>
</dbReference>
<accession>A0A0P6X011</accession>
<organism evidence="2 3">
    <name type="scientific">Leptolinea tardivitalis</name>
    <dbReference type="NCBI Taxonomy" id="229920"/>
    <lineage>
        <taxon>Bacteria</taxon>
        <taxon>Bacillati</taxon>
        <taxon>Chloroflexota</taxon>
        <taxon>Anaerolineae</taxon>
        <taxon>Anaerolineales</taxon>
        <taxon>Anaerolineaceae</taxon>
        <taxon>Leptolinea</taxon>
    </lineage>
</organism>
<dbReference type="PROSITE" id="PS50943">
    <property type="entry name" value="HTH_CROC1"/>
    <property type="match status" value="1"/>
</dbReference>
<dbReference type="Proteomes" id="UP000050430">
    <property type="component" value="Unassembled WGS sequence"/>
</dbReference>